<dbReference type="InterPro" id="IPR035979">
    <property type="entry name" value="RBD_domain_sf"/>
</dbReference>
<dbReference type="InterPro" id="IPR000504">
    <property type="entry name" value="RRM_dom"/>
</dbReference>
<dbReference type="STRING" id="104259.A0A0F7TE77"/>
<evidence type="ECO:0000313" key="6">
    <source>
        <dbReference type="Proteomes" id="UP000042958"/>
    </source>
</evidence>
<dbReference type="GO" id="GO:0003723">
    <property type="term" value="F:RNA binding"/>
    <property type="evidence" value="ECO:0007669"/>
    <property type="project" value="UniProtKB-UniRule"/>
</dbReference>
<dbReference type="EMBL" id="CDHK01000001">
    <property type="protein sequence ID" value="CEJ54830.1"/>
    <property type="molecule type" value="Genomic_DNA"/>
</dbReference>
<dbReference type="InterPro" id="IPR012677">
    <property type="entry name" value="Nucleotide-bd_a/b_plait_sf"/>
</dbReference>
<dbReference type="SUPFAM" id="SSF54928">
    <property type="entry name" value="RNA-binding domain, RBD"/>
    <property type="match status" value="1"/>
</dbReference>
<dbReference type="OrthoDB" id="272703at2759"/>
<name>A0A0F7TE77_PENBI</name>
<evidence type="ECO:0000256" key="2">
    <source>
        <dbReference type="PROSITE-ProRule" id="PRU00176"/>
    </source>
</evidence>
<evidence type="ECO:0000256" key="1">
    <source>
        <dbReference type="ARBA" id="ARBA00022884"/>
    </source>
</evidence>
<dbReference type="Proteomes" id="UP000042958">
    <property type="component" value="Unassembled WGS sequence"/>
</dbReference>
<evidence type="ECO:0000313" key="5">
    <source>
        <dbReference type="EMBL" id="CEJ54830.1"/>
    </source>
</evidence>
<feature type="region of interest" description="Disordered" evidence="3">
    <location>
        <begin position="1"/>
        <end position="67"/>
    </location>
</feature>
<feature type="domain" description="RRM" evidence="4">
    <location>
        <begin position="196"/>
        <end position="283"/>
    </location>
</feature>
<organism evidence="5 6">
    <name type="scientific">Penicillium brasilianum</name>
    <dbReference type="NCBI Taxonomy" id="104259"/>
    <lineage>
        <taxon>Eukaryota</taxon>
        <taxon>Fungi</taxon>
        <taxon>Dikarya</taxon>
        <taxon>Ascomycota</taxon>
        <taxon>Pezizomycotina</taxon>
        <taxon>Eurotiomycetes</taxon>
        <taxon>Eurotiomycetidae</taxon>
        <taxon>Eurotiales</taxon>
        <taxon>Aspergillaceae</taxon>
        <taxon>Penicillium</taxon>
    </lineage>
</organism>
<feature type="compositionally biased region" description="Polar residues" evidence="3">
    <location>
        <begin position="282"/>
        <end position="295"/>
    </location>
</feature>
<gene>
    <name evidence="5" type="ORF">PMG11_01120</name>
</gene>
<feature type="compositionally biased region" description="Polar residues" evidence="3">
    <location>
        <begin position="14"/>
        <end position="33"/>
    </location>
</feature>
<dbReference type="Gene3D" id="3.30.70.330">
    <property type="match status" value="2"/>
</dbReference>
<reference evidence="6" key="1">
    <citation type="journal article" date="2015" name="Genome Announc.">
        <title>Draft genome sequence of the fungus Penicillium brasilianum MG11.</title>
        <authorList>
            <person name="Horn F."/>
            <person name="Linde J."/>
            <person name="Mattern D.J."/>
            <person name="Walther G."/>
            <person name="Guthke R."/>
            <person name="Brakhage A.A."/>
            <person name="Valiante V."/>
        </authorList>
    </citation>
    <scope>NUCLEOTIDE SEQUENCE [LARGE SCALE GENOMIC DNA]</scope>
    <source>
        <strain evidence="6">MG11</strain>
    </source>
</reference>
<evidence type="ECO:0000259" key="4">
    <source>
        <dbReference type="PROSITE" id="PS50102"/>
    </source>
</evidence>
<sequence>MADTEIVSPEEQKASQSPYQNVRTNGRAFNSANWRMKSENSSPQASPSSTRTNTSRTAFARPGPHVPQAISEGRRLYVGNMPYTAKTEDVEALFTAAEFPIERIDIAVDPFTGRNPSYCFVDLQTKEHAERAMVELDGRDMLGRPVKIKPGVAKSAERAAEQPRTPFAMSRWRERPEGSPTNSPTSFAKVNHDSSQRVYVGGLPRLTEPESVQSNMRTFFQGYNVENVSKVFTPHPAKRFEPGDHYYLFVDLSSVEEAQRAMDTLNGQQGPWGGPLRIQRARGTTNNKPEGTSSPAEAEDRPL</sequence>
<dbReference type="Pfam" id="PF00076">
    <property type="entry name" value="RRM_1"/>
    <property type="match status" value="1"/>
</dbReference>
<feature type="region of interest" description="Disordered" evidence="3">
    <location>
        <begin position="265"/>
        <end position="303"/>
    </location>
</feature>
<proteinExistence type="predicted"/>
<accession>A0A0F7TE77</accession>
<evidence type="ECO:0000256" key="3">
    <source>
        <dbReference type="SAM" id="MobiDB-lite"/>
    </source>
</evidence>
<feature type="compositionally biased region" description="Low complexity" evidence="3">
    <location>
        <begin position="39"/>
        <end position="61"/>
    </location>
</feature>
<keyword evidence="1 2" id="KW-0694">RNA-binding</keyword>
<dbReference type="PANTHER" id="PTHR21245">
    <property type="entry name" value="HETEROGENEOUS NUCLEAR RIBONUCLEOPROTEIN"/>
    <property type="match status" value="1"/>
</dbReference>
<dbReference type="PROSITE" id="PS50102">
    <property type="entry name" value="RRM"/>
    <property type="match status" value="2"/>
</dbReference>
<dbReference type="SMART" id="SM00360">
    <property type="entry name" value="RRM"/>
    <property type="match status" value="2"/>
</dbReference>
<dbReference type="AlphaFoldDB" id="A0A0F7TE77"/>
<feature type="domain" description="RRM" evidence="4">
    <location>
        <begin position="74"/>
        <end position="153"/>
    </location>
</feature>
<dbReference type="CDD" id="cd00590">
    <property type="entry name" value="RRM_SF"/>
    <property type="match status" value="2"/>
</dbReference>
<keyword evidence="6" id="KW-1185">Reference proteome</keyword>
<protein>
    <recommendedName>
        <fullName evidence="4">RRM domain-containing protein</fullName>
    </recommendedName>
</protein>